<sequence length="115" mass="13861">MFFGIVVYFVISMQGLAILKNLYNKQYDRDIYFVVISCIILQVLANIKAEKVRNVKYIVITQKETYKTLFEPVKRGKYYFIRITDKNEVEKKRVQIAEERIEKIEYIIEKVEEHE</sequence>
<dbReference type="AlphaFoldDB" id="A0A6L6XBL9"/>
<comment type="caution">
    <text evidence="2">The sequence shown here is derived from an EMBL/GenBank/DDBJ whole genome shotgun (WGS) entry which is preliminary data.</text>
</comment>
<dbReference type="EMBL" id="WGGT01000001">
    <property type="protein sequence ID" value="MVQ44177.1"/>
    <property type="molecule type" value="Genomic_DNA"/>
</dbReference>
<feature type="transmembrane region" description="Helical" evidence="1">
    <location>
        <begin position="6"/>
        <end position="23"/>
    </location>
</feature>
<name>A0A6L6XBL9_9FIRM</name>
<evidence type="ECO:0000256" key="1">
    <source>
        <dbReference type="SAM" id="Phobius"/>
    </source>
</evidence>
<keyword evidence="1" id="KW-1133">Transmembrane helix</keyword>
<evidence type="ECO:0000313" key="3">
    <source>
        <dbReference type="Proteomes" id="UP000479531"/>
    </source>
</evidence>
<gene>
    <name evidence="2" type="ORF">GCK47_00250</name>
</gene>
<protein>
    <submittedName>
        <fullName evidence="2">Uncharacterized protein</fullName>
    </submittedName>
</protein>
<keyword evidence="1" id="KW-0472">Membrane</keyword>
<dbReference type="Proteomes" id="UP000479531">
    <property type="component" value="Unassembled WGS sequence"/>
</dbReference>
<dbReference type="RefSeq" id="WP_006859128.1">
    <property type="nucleotide sequence ID" value="NZ_CP102289.1"/>
</dbReference>
<reference evidence="2 3" key="1">
    <citation type="submission" date="2019-10" db="EMBL/GenBank/DDBJ databases">
        <title>Roseburia spp. ameliorate alcoholic fatty liver via restoration of gut barrier function.</title>
        <authorList>
            <person name="Seo B."/>
            <person name="Ko G."/>
        </authorList>
    </citation>
    <scope>NUCLEOTIDE SEQUENCE [LARGE SCALE GENOMIC DNA]</scope>
    <source>
        <strain evidence="2 3">SNUG30017</strain>
    </source>
</reference>
<organism evidence="2 3">
    <name type="scientific">Roseburia intestinalis</name>
    <dbReference type="NCBI Taxonomy" id="166486"/>
    <lineage>
        <taxon>Bacteria</taxon>
        <taxon>Bacillati</taxon>
        <taxon>Bacillota</taxon>
        <taxon>Clostridia</taxon>
        <taxon>Lachnospirales</taxon>
        <taxon>Lachnospiraceae</taxon>
        <taxon>Roseburia</taxon>
    </lineage>
</organism>
<keyword evidence="1" id="KW-0812">Transmembrane</keyword>
<feature type="transmembrane region" description="Helical" evidence="1">
    <location>
        <begin position="30"/>
        <end position="47"/>
    </location>
</feature>
<accession>A0A6L6XBL9</accession>
<evidence type="ECO:0000313" key="2">
    <source>
        <dbReference type="EMBL" id="MVQ44177.1"/>
    </source>
</evidence>
<dbReference type="GeneID" id="61434069"/>
<proteinExistence type="predicted"/>